<keyword evidence="1" id="KW-0472">Membrane</keyword>
<dbReference type="InParanoid" id="K3X2P1"/>
<reference evidence="3" key="3">
    <citation type="submission" date="2015-02" db="UniProtKB">
        <authorList>
            <consortium name="EnsemblProtists"/>
        </authorList>
    </citation>
    <scope>IDENTIFICATION</scope>
    <source>
        <strain evidence="3">DAOM BR144</strain>
    </source>
</reference>
<dbReference type="eggNOG" id="ENOG502QVKV">
    <property type="taxonomic scope" value="Eukaryota"/>
</dbReference>
<dbReference type="EnsemblProtists" id="PYU1_T011490">
    <property type="protein sequence ID" value="PYU1_T011490"/>
    <property type="gene ID" value="PYU1_G011464"/>
</dbReference>
<feature type="transmembrane region" description="Helical" evidence="1">
    <location>
        <begin position="635"/>
        <end position="653"/>
    </location>
</feature>
<evidence type="ECO:0000313" key="4">
    <source>
        <dbReference type="Proteomes" id="UP000019132"/>
    </source>
</evidence>
<dbReference type="Proteomes" id="UP000019132">
    <property type="component" value="Unassembled WGS sequence"/>
</dbReference>
<dbReference type="VEuPathDB" id="FungiDB:PYU1_G011464"/>
<keyword evidence="1" id="KW-0812">Transmembrane</keyword>
<dbReference type="InterPro" id="IPR014867">
    <property type="entry name" value="Spore_coat_CotH_CotH2/3/7"/>
</dbReference>
<dbReference type="Pfam" id="PF08757">
    <property type="entry name" value="CotH"/>
    <property type="match status" value="1"/>
</dbReference>
<reference evidence="4" key="1">
    <citation type="journal article" date="2010" name="Genome Biol.">
        <title>Genome sequence of the necrotrophic plant pathogen Pythium ultimum reveals original pathogenicity mechanisms and effector repertoire.</title>
        <authorList>
            <person name="Levesque C.A."/>
            <person name="Brouwer H."/>
            <person name="Cano L."/>
            <person name="Hamilton J.P."/>
            <person name="Holt C."/>
            <person name="Huitema E."/>
            <person name="Raffaele S."/>
            <person name="Robideau G.P."/>
            <person name="Thines M."/>
            <person name="Win J."/>
            <person name="Zerillo M.M."/>
            <person name="Beakes G.W."/>
            <person name="Boore J.L."/>
            <person name="Busam D."/>
            <person name="Dumas B."/>
            <person name="Ferriera S."/>
            <person name="Fuerstenberg S.I."/>
            <person name="Gachon C.M."/>
            <person name="Gaulin E."/>
            <person name="Govers F."/>
            <person name="Grenville-Briggs L."/>
            <person name="Horner N."/>
            <person name="Hostetler J."/>
            <person name="Jiang R.H."/>
            <person name="Johnson J."/>
            <person name="Krajaejun T."/>
            <person name="Lin H."/>
            <person name="Meijer H.J."/>
            <person name="Moore B."/>
            <person name="Morris P."/>
            <person name="Phuntmart V."/>
            <person name="Puiu D."/>
            <person name="Shetty J."/>
            <person name="Stajich J.E."/>
            <person name="Tripathy S."/>
            <person name="Wawra S."/>
            <person name="van West P."/>
            <person name="Whitty B.R."/>
            <person name="Coutinho P.M."/>
            <person name="Henrissat B."/>
            <person name="Martin F."/>
            <person name="Thomas P.D."/>
            <person name="Tyler B.M."/>
            <person name="De Vries R.P."/>
            <person name="Kamoun S."/>
            <person name="Yandell M."/>
            <person name="Tisserat N."/>
            <person name="Buell C.R."/>
        </authorList>
    </citation>
    <scope>NUCLEOTIDE SEQUENCE</scope>
    <source>
        <strain evidence="4">DAOM:BR144</strain>
    </source>
</reference>
<accession>K3X2P1</accession>
<sequence>MCSLIAAAAVILTSVVAGDAAALAPKQPHSQHCYEFPLVILSTVNRAFPDPTCNQLRYPAPDCLKEKVETRVEVIDHADGSLNCYGAEPTTVYEDVESNYRGQTSLFFPKHQMNVKFKNETNFVGLPEDKAFILNGPYLDCSLLRNHMAHWLFRSTGRYSPRTKHVVLYIRESPDQTEARYAGIYLLLEKLSYGPNRVNLAKLDTKCKDVTDLTGGWAWQNDPLSYGSYSPNVVIDQYQNEFGMGERPILAYPDGGELSQKIRDYFVNTSTGFLPQMYRFLWNNMTNNPDALETHLDLGSFADYILHTEMSLNVDAYRRSTFFFKDRAQTINAGPVWDLNLAYGNGARHNFKDWIFPQYTYWKRLMCNYKLTSLVIQRWKQLRSDGGAWSDKAISDFLDAGAAPVRRQLQKCKGEWRSDVVQCAYVSLKDCNGTYEERVESLKQAVLDRSHWMDAHITKLYKPLNATTCSGVGEIPKYNCARDGNDDGCLQEPEKYYSAVAFPRVRTPYTGPSCATKFAASLDGTAQYKRVPADEQMSGDDCWKSAGLYVYPQQKGVRERNLTHFCNGYGTCAQGPGAKCDCRKGILLQQHSCRRIDAESEKYMPVESASASVSKQFAAADAAIESESVWTQHKLFLALGGMLLVASVFVVVTKAKERARHERLNVYRPVQYGSVEDYRTFTSPPRAL</sequence>
<evidence type="ECO:0000256" key="2">
    <source>
        <dbReference type="SAM" id="SignalP"/>
    </source>
</evidence>
<keyword evidence="4" id="KW-1185">Reference proteome</keyword>
<organism evidence="3 4">
    <name type="scientific">Globisporangium ultimum (strain ATCC 200006 / CBS 805.95 / DAOM BR144)</name>
    <name type="common">Pythium ultimum</name>
    <dbReference type="NCBI Taxonomy" id="431595"/>
    <lineage>
        <taxon>Eukaryota</taxon>
        <taxon>Sar</taxon>
        <taxon>Stramenopiles</taxon>
        <taxon>Oomycota</taxon>
        <taxon>Peronosporomycetes</taxon>
        <taxon>Pythiales</taxon>
        <taxon>Pythiaceae</taxon>
        <taxon>Globisporangium</taxon>
    </lineage>
</organism>
<keyword evidence="2" id="KW-0732">Signal</keyword>
<name>K3X2P1_GLOUD</name>
<evidence type="ECO:0000256" key="1">
    <source>
        <dbReference type="SAM" id="Phobius"/>
    </source>
</evidence>
<feature type="chain" id="PRO_5003868496" description="Spore coat protein CotH" evidence="2">
    <location>
        <begin position="18"/>
        <end position="688"/>
    </location>
</feature>
<proteinExistence type="predicted"/>
<keyword evidence="1" id="KW-1133">Transmembrane helix</keyword>
<dbReference type="HOGENOM" id="CLU_026066_0_0_1"/>
<dbReference type="AlphaFoldDB" id="K3X2P1"/>
<dbReference type="OMA" id="DQYQNEF"/>
<feature type="signal peptide" evidence="2">
    <location>
        <begin position="1"/>
        <end position="17"/>
    </location>
</feature>
<evidence type="ECO:0000313" key="3">
    <source>
        <dbReference type="EnsemblProtists" id="PYU1_T011490"/>
    </source>
</evidence>
<dbReference type="EMBL" id="GL376571">
    <property type="status" value="NOT_ANNOTATED_CDS"/>
    <property type="molecule type" value="Genomic_DNA"/>
</dbReference>
<reference evidence="4" key="2">
    <citation type="submission" date="2010-04" db="EMBL/GenBank/DDBJ databases">
        <authorList>
            <person name="Buell R."/>
            <person name="Hamilton J."/>
            <person name="Hostetler J."/>
        </authorList>
    </citation>
    <scope>NUCLEOTIDE SEQUENCE [LARGE SCALE GENOMIC DNA]</scope>
    <source>
        <strain evidence="4">DAOM:BR144</strain>
    </source>
</reference>
<protein>
    <recommendedName>
        <fullName evidence="5">Spore coat protein CotH</fullName>
    </recommendedName>
</protein>
<evidence type="ECO:0008006" key="5">
    <source>
        <dbReference type="Google" id="ProtNLM"/>
    </source>
</evidence>